<organism evidence="3 4">
    <name type="scientific">Jiella pelagia</name>
    <dbReference type="NCBI Taxonomy" id="2986949"/>
    <lineage>
        <taxon>Bacteria</taxon>
        <taxon>Pseudomonadati</taxon>
        <taxon>Pseudomonadota</taxon>
        <taxon>Alphaproteobacteria</taxon>
        <taxon>Hyphomicrobiales</taxon>
        <taxon>Aurantimonadaceae</taxon>
        <taxon>Jiella</taxon>
    </lineage>
</organism>
<name>A0ABY7C498_9HYPH</name>
<feature type="signal peptide" evidence="2">
    <location>
        <begin position="1"/>
        <end position="20"/>
    </location>
</feature>
<keyword evidence="2" id="KW-0732">Signal</keyword>
<evidence type="ECO:0008006" key="5">
    <source>
        <dbReference type="Google" id="ProtNLM"/>
    </source>
</evidence>
<dbReference type="InterPro" id="IPR009003">
    <property type="entry name" value="Peptidase_S1_PA"/>
</dbReference>
<evidence type="ECO:0000313" key="4">
    <source>
        <dbReference type="Proteomes" id="UP001164020"/>
    </source>
</evidence>
<dbReference type="InterPro" id="IPR043504">
    <property type="entry name" value="Peptidase_S1_PA_chymotrypsin"/>
</dbReference>
<dbReference type="Gene3D" id="2.40.10.10">
    <property type="entry name" value="Trypsin-like serine proteases"/>
    <property type="match status" value="1"/>
</dbReference>
<protein>
    <recommendedName>
        <fullName evidence="5">Trypsin-like peptidase domain-containing protein</fullName>
    </recommendedName>
</protein>
<dbReference type="EMBL" id="CP114029">
    <property type="protein sequence ID" value="WAP70904.1"/>
    <property type="molecule type" value="Genomic_DNA"/>
</dbReference>
<reference evidence="3" key="1">
    <citation type="submission" date="2022-12" db="EMBL/GenBank/DDBJ databases">
        <title>Jiella pelagia sp. nov., isolated from phosphonate enriched culture of Northwest Pacific surface seawater.</title>
        <authorList>
            <person name="Shin D.Y."/>
            <person name="Hwang C.Y."/>
        </authorList>
    </citation>
    <scope>NUCLEOTIDE SEQUENCE</scope>
    <source>
        <strain evidence="3">HL-NP1</strain>
    </source>
</reference>
<evidence type="ECO:0000313" key="3">
    <source>
        <dbReference type="EMBL" id="WAP70904.1"/>
    </source>
</evidence>
<feature type="chain" id="PRO_5045543867" description="Trypsin-like peptidase domain-containing protein" evidence="2">
    <location>
        <begin position="21"/>
        <end position="416"/>
    </location>
</feature>
<gene>
    <name evidence="3" type="ORF">OH818_13545</name>
</gene>
<sequence>MNTNRAVFFISYCVMFAATATVNATCLPSNVALLERHTFRLTVARPAGLIQQTAFRVRGHEGLFTALHGVVGGTRMSAYRGSELDDSIGYEAFAGERALRIHSYDAEADIAFLVPKSGEFGGPRTPDGKNDGLVFGGSPAAAEGSGLADNPTTRLRPNALVRTRSLCALGYPQATDVQKDHELRVRERTRTIGDAIGRNAQYLWFKHYLEAVKSPDPTLAILSLDGQIRGGDSGAPLVDAQGEVVAAATGGIGVNLNWAMPLSNSCFFSNKLCQMDAPPNEFVKKLDEAARRFHRGQEDGIFDRMGGIFAASRALEPLPIGSIVAGPRGSPELGPFITIEAIAEPQELRYDHSQHSIDKFASDPWRLLFATYQRRRAGREELNFTRTGDTLFPPLYVSRSRGRSNSTSLRNVERRE</sequence>
<accession>A0ABY7C498</accession>
<evidence type="ECO:0000256" key="1">
    <source>
        <dbReference type="SAM" id="MobiDB-lite"/>
    </source>
</evidence>
<evidence type="ECO:0000256" key="2">
    <source>
        <dbReference type="SAM" id="SignalP"/>
    </source>
</evidence>
<dbReference type="Proteomes" id="UP001164020">
    <property type="component" value="Chromosome"/>
</dbReference>
<dbReference type="RefSeq" id="WP_268883443.1">
    <property type="nucleotide sequence ID" value="NZ_CP114029.1"/>
</dbReference>
<dbReference type="Pfam" id="PF13365">
    <property type="entry name" value="Trypsin_2"/>
    <property type="match status" value="1"/>
</dbReference>
<feature type="region of interest" description="Disordered" evidence="1">
    <location>
        <begin position="395"/>
        <end position="416"/>
    </location>
</feature>
<dbReference type="SUPFAM" id="SSF50494">
    <property type="entry name" value="Trypsin-like serine proteases"/>
    <property type="match status" value="1"/>
</dbReference>
<keyword evidence="4" id="KW-1185">Reference proteome</keyword>
<proteinExistence type="predicted"/>